<protein>
    <submittedName>
        <fullName evidence="3">Lectin</fullName>
    </submittedName>
</protein>
<evidence type="ECO:0000313" key="4">
    <source>
        <dbReference type="Proteomes" id="UP001592528"/>
    </source>
</evidence>
<dbReference type="InterPro" id="IPR000772">
    <property type="entry name" value="Ricin_B_lectin"/>
</dbReference>
<name>A0ABV6UU71_9ACTN</name>
<feature type="region of interest" description="Disordered" evidence="1">
    <location>
        <begin position="773"/>
        <end position="797"/>
    </location>
</feature>
<organism evidence="3 4">
    <name type="scientific">Streptacidiphilus cavernicola</name>
    <dbReference type="NCBI Taxonomy" id="3342716"/>
    <lineage>
        <taxon>Bacteria</taxon>
        <taxon>Bacillati</taxon>
        <taxon>Actinomycetota</taxon>
        <taxon>Actinomycetes</taxon>
        <taxon>Kitasatosporales</taxon>
        <taxon>Streptomycetaceae</taxon>
        <taxon>Streptacidiphilus</taxon>
    </lineage>
</organism>
<dbReference type="Gene3D" id="3.30.2080.10">
    <property type="entry name" value="GH92 mannosidase domain"/>
    <property type="match status" value="1"/>
</dbReference>
<dbReference type="CDD" id="cd23451">
    <property type="entry name" value="beta-trefoil_Ricin_laminarinase"/>
    <property type="match status" value="1"/>
</dbReference>
<dbReference type="Gene3D" id="1.20.1610.10">
    <property type="entry name" value="alpha-1,2-mannosidases domains"/>
    <property type="match status" value="1"/>
</dbReference>
<dbReference type="SUPFAM" id="SSF50370">
    <property type="entry name" value="Ricin B-like lectins"/>
    <property type="match status" value="1"/>
</dbReference>
<evidence type="ECO:0000256" key="1">
    <source>
        <dbReference type="SAM" id="MobiDB-lite"/>
    </source>
</evidence>
<dbReference type="Gene3D" id="2.70.98.10">
    <property type="match status" value="1"/>
</dbReference>
<dbReference type="Gene3D" id="1.20.1050.60">
    <property type="entry name" value="alpha-1,2-mannosidase"/>
    <property type="match status" value="1"/>
</dbReference>
<dbReference type="Pfam" id="PF07971">
    <property type="entry name" value="Glyco_hydro_92"/>
    <property type="match status" value="1"/>
</dbReference>
<dbReference type="InterPro" id="IPR012939">
    <property type="entry name" value="Glyco_hydro_92"/>
</dbReference>
<keyword evidence="4" id="KW-1185">Reference proteome</keyword>
<dbReference type="SUPFAM" id="SSF48208">
    <property type="entry name" value="Six-hairpin glycosidases"/>
    <property type="match status" value="1"/>
</dbReference>
<dbReference type="SMART" id="SM00458">
    <property type="entry name" value="RICIN"/>
    <property type="match status" value="1"/>
</dbReference>
<dbReference type="EMBL" id="JBHEZZ010000018">
    <property type="protein sequence ID" value="MFC1405018.1"/>
    <property type="molecule type" value="Genomic_DNA"/>
</dbReference>
<comment type="caution">
    <text evidence="3">The sequence shown here is derived from an EMBL/GenBank/DDBJ whole genome shotgun (WGS) entry which is preliminary data.</text>
</comment>
<proteinExistence type="predicted"/>
<dbReference type="Proteomes" id="UP001592528">
    <property type="component" value="Unassembled WGS sequence"/>
</dbReference>
<dbReference type="NCBIfam" id="NF035929">
    <property type="entry name" value="lectin_1"/>
    <property type="match status" value="1"/>
</dbReference>
<dbReference type="PANTHER" id="PTHR12143:SF39">
    <property type="entry name" value="SECRETED PROTEIN"/>
    <property type="match status" value="1"/>
</dbReference>
<dbReference type="InterPro" id="IPR008928">
    <property type="entry name" value="6-hairpin_glycosidase_sf"/>
</dbReference>
<dbReference type="Pfam" id="PF00652">
    <property type="entry name" value="Ricin_B_lectin"/>
    <property type="match status" value="1"/>
</dbReference>
<dbReference type="Pfam" id="PF17678">
    <property type="entry name" value="Glyco_hydro_92N"/>
    <property type="match status" value="1"/>
</dbReference>
<dbReference type="InterPro" id="IPR005887">
    <property type="entry name" value="GH92_a_mannosidase_put"/>
</dbReference>
<dbReference type="InterPro" id="IPR035992">
    <property type="entry name" value="Ricin_B-like_lectins"/>
</dbReference>
<gene>
    <name evidence="3" type="ORF">ACEZDJ_27420</name>
</gene>
<reference evidence="3 4" key="1">
    <citation type="submission" date="2024-09" db="EMBL/GenBank/DDBJ databases">
        <authorList>
            <person name="Lee S.D."/>
        </authorList>
    </citation>
    <scope>NUCLEOTIDE SEQUENCE [LARGE SCALE GENOMIC DNA]</scope>
    <source>
        <strain evidence="3 4">N1-5</strain>
    </source>
</reference>
<dbReference type="InterPro" id="IPR041371">
    <property type="entry name" value="GH92_N"/>
</dbReference>
<evidence type="ECO:0000259" key="2">
    <source>
        <dbReference type="SMART" id="SM00458"/>
    </source>
</evidence>
<evidence type="ECO:0000313" key="3">
    <source>
        <dbReference type="EMBL" id="MFC1405018.1"/>
    </source>
</evidence>
<accession>A0ABV6UU71</accession>
<dbReference type="PROSITE" id="PS50231">
    <property type="entry name" value="RICIN_B_LECTIN"/>
    <property type="match status" value="1"/>
</dbReference>
<dbReference type="RefSeq" id="WP_030259364.1">
    <property type="nucleotide sequence ID" value="NZ_JBHEZZ010000018.1"/>
</dbReference>
<dbReference type="InterPro" id="IPR050883">
    <property type="entry name" value="PNGase"/>
</dbReference>
<feature type="domain" description="Ricin B lectin" evidence="2">
    <location>
        <begin position="780"/>
        <end position="907"/>
    </location>
</feature>
<sequence>MADAVASRPRRRPGRLLTVGAALLALLGFGPVEATAHAASAALAASVTSVSDPAALVDPYVGTASNSDYSSGNTFPGADVPHGMVQWSPDTSSRPKGGGYNYADSSITGFSLTHVSGVGCDAAGDVPFLPTTGAVGSTPGSTTASFSHSGETASPGSYAVTLGNGTSAALTTTTHAGVARFGYPATTAADLILKLNDSQIPYAASTFTVNSSTEVTGSVTSTGFCEATDPFTVYFAVSFDHPITSSAAYSTTSAGPGGETLTFDTSTGSTTVEARVGVSYTSVAEAQANRDAEVPGKSFADVAAAARTAWTGALGRITIGGGTTAQQTTFYTALYHASLFPSVVSDADGRYRGYDGAVHTVGSGHAAQYTDFSNWDTYRSQAQLTALLDPGAASDMAQSIVNDYTQGGTLTKWGMATGETDIMVGDSAVPVLADYRAFGATGFDTATALAAMVAEQTTDTAVTPGVTYLDSFGYLPTNSLYGCCHEYATTSTQLEYDTDDFALSTFAAALGDSATATRFRNRAQDWRNIYNSSSGYIQPIHSNGRWMDGFNAKLITSTASNDFAEGDAFSYTPMIPFNIAGLATAEGGSASLASYLDSVLSGYQGLGSVIGTQSNMGNEPSLELPWEYDWVGQPYKAQSTVRAVQDQLWAATPAGLPGNDDLGELSSWYVWSALGLYPETPGTADLAIGSPLFPQAVVALGSTGRTITVTAPAAADADPYVQSLTVNGSAWNQAYLPAADTTAGAALDFTLGGSAVTSWAAAAADAPPSYDGTANGTVAEPTGPITETATGKCVDDKGSGTSNGTAIQLYTCNGTSAQSWALVPDHTLQVLTDCMDVTNGATTSGTKVQLHTCNGTTAQQWQTDSSGELVNPVSGLCLTDTSAGATNGTQLTIATCAAGTGQRWTVPTTG</sequence>
<dbReference type="Gene3D" id="2.80.10.50">
    <property type="match status" value="1"/>
</dbReference>
<dbReference type="InterPro" id="IPR014718">
    <property type="entry name" value="GH-type_carb-bd"/>
</dbReference>
<dbReference type="PANTHER" id="PTHR12143">
    <property type="entry name" value="PEPTIDE N-GLYCANASE PNGASE -RELATED"/>
    <property type="match status" value="1"/>
</dbReference>
<dbReference type="NCBIfam" id="TIGR01180">
    <property type="entry name" value="aman2_put"/>
    <property type="match status" value="1"/>
</dbReference>